<keyword evidence="10" id="KW-0654">Proteoglycan</keyword>
<keyword evidence="9" id="KW-0677">Repeat</keyword>
<comment type="similarity">
    <text evidence="3">Belongs to the small leucine-rich proteoglycan (SLRP) family. SLRP class III subfamily.</text>
</comment>
<reference evidence="15" key="2">
    <citation type="submission" date="2025-09" db="UniProtKB">
        <authorList>
            <consortium name="Ensembl"/>
        </authorList>
    </citation>
    <scope>IDENTIFICATION</scope>
</reference>
<keyword evidence="13" id="KW-0325">Glycoprotein</keyword>
<evidence type="ECO:0000313" key="15">
    <source>
        <dbReference type="Ensembl" id="ENSPMGP00000017920.1"/>
    </source>
</evidence>
<evidence type="ECO:0000256" key="9">
    <source>
        <dbReference type="ARBA" id="ARBA00022737"/>
    </source>
</evidence>
<evidence type="ECO:0000256" key="14">
    <source>
        <dbReference type="ARBA" id="ARBA00031730"/>
    </source>
</evidence>
<evidence type="ECO:0000256" key="8">
    <source>
        <dbReference type="ARBA" id="ARBA00022729"/>
    </source>
</evidence>
<dbReference type="Ensembl" id="ENSPMGT00000019122.1">
    <property type="protein sequence ID" value="ENSPMGP00000017920.1"/>
    <property type="gene ID" value="ENSPMGG00000014651.1"/>
</dbReference>
<keyword evidence="7" id="KW-0433">Leucine-rich repeat</keyword>
<dbReference type="InterPro" id="IPR043547">
    <property type="entry name" value="Mimecan/Epiphycan/Opticin"/>
</dbReference>
<dbReference type="PANTHER" id="PTHR46269">
    <property type="entry name" value="EPIPHYCAN-RELATED"/>
    <property type="match status" value="1"/>
</dbReference>
<evidence type="ECO:0000256" key="12">
    <source>
        <dbReference type="ARBA" id="ARBA00023157"/>
    </source>
</evidence>
<dbReference type="Pfam" id="PF00560">
    <property type="entry name" value="LRR_1"/>
    <property type="match status" value="1"/>
</dbReference>
<name>A0A3B4AML3_9GOBI</name>
<dbReference type="STRING" id="409849.ENSPMGP00000017920"/>
<evidence type="ECO:0000256" key="11">
    <source>
        <dbReference type="ARBA" id="ARBA00023030"/>
    </source>
</evidence>
<reference evidence="15" key="1">
    <citation type="submission" date="2025-08" db="UniProtKB">
        <authorList>
            <consortium name="Ensembl"/>
        </authorList>
    </citation>
    <scope>IDENTIFICATION</scope>
</reference>
<evidence type="ECO:0000256" key="10">
    <source>
        <dbReference type="ARBA" id="ARBA00022974"/>
    </source>
</evidence>
<proteinExistence type="inferred from homology"/>
<keyword evidence="11" id="KW-0339">Growth factor</keyword>
<dbReference type="AlphaFoldDB" id="A0A3B4AML3"/>
<dbReference type="InterPro" id="IPR032675">
    <property type="entry name" value="LRR_dom_sf"/>
</dbReference>
<keyword evidence="16" id="KW-1185">Reference proteome</keyword>
<dbReference type="InterPro" id="IPR003591">
    <property type="entry name" value="Leu-rich_rpt_typical-subtyp"/>
</dbReference>
<dbReference type="SUPFAM" id="SSF52058">
    <property type="entry name" value="L domain-like"/>
    <property type="match status" value="1"/>
</dbReference>
<dbReference type="GO" id="GO:0060348">
    <property type="term" value="P:bone development"/>
    <property type="evidence" value="ECO:0007669"/>
    <property type="project" value="TreeGrafter"/>
</dbReference>
<comment type="subcellular location">
    <subcellularLocation>
        <location evidence="2">Secreted</location>
        <location evidence="2">Extracellular space</location>
        <location evidence="2">Extracellular matrix</location>
    </subcellularLocation>
</comment>
<dbReference type="InterPro" id="IPR001611">
    <property type="entry name" value="Leu-rich_rpt"/>
</dbReference>
<keyword evidence="6" id="KW-0272">Extracellular matrix</keyword>
<protein>
    <recommendedName>
        <fullName evidence="4">Mimecan</fullName>
    </recommendedName>
    <alternativeName>
        <fullName evidence="14">Osteoglycin</fullName>
    </alternativeName>
</protein>
<evidence type="ECO:0000256" key="3">
    <source>
        <dbReference type="ARBA" id="ARBA00006912"/>
    </source>
</evidence>
<dbReference type="GO" id="GO:0008083">
    <property type="term" value="F:growth factor activity"/>
    <property type="evidence" value="ECO:0007669"/>
    <property type="project" value="UniProtKB-KW"/>
</dbReference>
<evidence type="ECO:0000256" key="5">
    <source>
        <dbReference type="ARBA" id="ARBA00022525"/>
    </source>
</evidence>
<evidence type="ECO:0000256" key="13">
    <source>
        <dbReference type="ARBA" id="ARBA00023180"/>
    </source>
</evidence>
<evidence type="ECO:0000256" key="7">
    <source>
        <dbReference type="ARBA" id="ARBA00022614"/>
    </source>
</evidence>
<keyword evidence="12" id="KW-1015">Disulfide bond</keyword>
<dbReference type="Gene3D" id="3.80.10.10">
    <property type="entry name" value="Ribonuclease Inhibitor"/>
    <property type="match status" value="2"/>
</dbReference>
<sequence length="318" mass="35915">MQLCCEGHRSLLRECWRVNHKVKLKEDTKQVREKVVVKFKAGLGSKKISQVLEHLKEHCSIHHPEMESMAQLQTFSDIAVHQNLQNKPEEPGLRPGLRSGLSPGLTPSDLPTCLLCVCLTGSVYCEEVNPDMTTVPALPRETAYLYARFNKIKKIGTKDFADMLTLKRIDLTGNLISEIEDGAFSKLSLLEELSLAENRLVKLPMLPAKLTTFNANFNMLKTKGVKANAFKKLTKLSNLYLSDNQLEAVPHIPESVRTLHLQNNNITEVSVDTFCRSNDTYYLRPRLTEIRLDGNPVLLSKNPDTFTCLNVLPVGRYR</sequence>
<dbReference type="GO" id="GO:0031012">
    <property type="term" value="C:extracellular matrix"/>
    <property type="evidence" value="ECO:0007669"/>
    <property type="project" value="TreeGrafter"/>
</dbReference>
<evidence type="ECO:0000256" key="4">
    <source>
        <dbReference type="ARBA" id="ARBA00018423"/>
    </source>
</evidence>
<evidence type="ECO:0000313" key="16">
    <source>
        <dbReference type="Proteomes" id="UP000261520"/>
    </source>
</evidence>
<keyword evidence="5" id="KW-0964">Secreted</keyword>
<evidence type="ECO:0000256" key="1">
    <source>
        <dbReference type="ARBA" id="ARBA00003759"/>
    </source>
</evidence>
<comment type="function">
    <text evidence="1">Induces bone formation in conjunction with TGF-beta-1 or TGF-beta-2.</text>
</comment>
<organism evidence="15 16">
    <name type="scientific">Periophthalmus magnuspinnatus</name>
    <dbReference type="NCBI Taxonomy" id="409849"/>
    <lineage>
        <taxon>Eukaryota</taxon>
        <taxon>Metazoa</taxon>
        <taxon>Chordata</taxon>
        <taxon>Craniata</taxon>
        <taxon>Vertebrata</taxon>
        <taxon>Euteleostomi</taxon>
        <taxon>Actinopterygii</taxon>
        <taxon>Neopterygii</taxon>
        <taxon>Teleostei</taxon>
        <taxon>Neoteleostei</taxon>
        <taxon>Acanthomorphata</taxon>
        <taxon>Gobiaria</taxon>
        <taxon>Gobiiformes</taxon>
        <taxon>Gobioidei</taxon>
        <taxon>Gobiidae</taxon>
        <taxon>Oxudercinae</taxon>
        <taxon>Periophthalmus</taxon>
    </lineage>
</organism>
<evidence type="ECO:0000256" key="2">
    <source>
        <dbReference type="ARBA" id="ARBA00004498"/>
    </source>
</evidence>
<keyword evidence="8" id="KW-0732">Signal</keyword>
<dbReference type="GO" id="GO:0005615">
    <property type="term" value="C:extracellular space"/>
    <property type="evidence" value="ECO:0007669"/>
    <property type="project" value="TreeGrafter"/>
</dbReference>
<accession>A0A3B4AML3</accession>
<dbReference type="PANTHER" id="PTHR46269:SF1">
    <property type="entry name" value="MIMECAN"/>
    <property type="match status" value="1"/>
</dbReference>
<dbReference type="PROSITE" id="PS51450">
    <property type="entry name" value="LRR"/>
    <property type="match status" value="2"/>
</dbReference>
<dbReference type="Pfam" id="PF13855">
    <property type="entry name" value="LRR_8"/>
    <property type="match status" value="1"/>
</dbReference>
<evidence type="ECO:0000256" key="6">
    <source>
        <dbReference type="ARBA" id="ARBA00022530"/>
    </source>
</evidence>
<dbReference type="Proteomes" id="UP000261520">
    <property type="component" value="Unplaced"/>
</dbReference>
<dbReference type="SMART" id="SM00369">
    <property type="entry name" value="LRR_TYP"/>
    <property type="match status" value="4"/>
</dbReference>
<dbReference type="GO" id="GO:0061975">
    <property type="term" value="P:articular cartilage development"/>
    <property type="evidence" value="ECO:0007669"/>
    <property type="project" value="TreeGrafter"/>
</dbReference>